<accession>A0A423WNV2</accession>
<evidence type="ECO:0000256" key="1">
    <source>
        <dbReference type="SAM" id="MobiDB-lite"/>
    </source>
</evidence>
<dbReference type="EMBL" id="LKEA01000013">
    <property type="protein sequence ID" value="ROW04895.1"/>
    <property type="molecule type" value="Genomic_DNA"/>
</dbReference>
<dbReference type="AlphaFoldDB" id="A0A423WNV2"/>
<comment type="caution">
    <text evidence="2">The sequence shown here is derived from an EMBL/GenBank/DDBJ whole genome shotgun (WGS) entry which is preliminary data.</text>
</comment>
<sequence>MPTVHFPAHTQARMDATNASKKASHKPVALPKRAPHNDKSKSLLQGLVVDLSIDSRRAILECPTRVTIAYGTVEKPLALVENVNLAMLRHYIPTIVDKFQKTTRGFGTTIMLPDEMELVTERGLKYVINNMLKEIREGSYYEFSMKDNMDMVGYTIRPRDNPVDMIHALNTLRAFGMEKDATFLSMEDGPIAVGLVKKVRHWDKSLKGLQRYLLTLDRVLLMEQDRHVLNSARVVYDVRLREAPAKSHKD</sequence>
<name>A0A423WNV2_9PEZI</name>
<proteinExistence type="predicted"/>
<evidence type="ECO:0000313" key="2">
    <source>
        <dbReference type="EMBL" id="ROW04895.1"/>
    </source>
</evidence>
<reference evidence="2 3" key="1">
    <citation type="submission" date="2015-09" db="EMBL/GenBank/DDBJ databases">
        <title>Host preference determinants of Valsa canker pathogens revealed by comparative genomics.</title>
        <authorList>
            <person name="Yin Z."/>
            <person name="Huang L."/>
        </authorList>
    </citation>
    <scope>NUCLEOTIDE SEQUENCE [LARGE SCALE GENOMIC DNA]</scope>
    <source>
        <strain evidence="2 3">03-1</strain>
    </source>
</reference>
<dbReference type="OrthoDB" id="5233330at2759"/>
<organism evidence="2 3">
    <name type="scientific">Cytospora schulzeri</name>
    <dbReference type="NCBI Taxonomy" id="448051"/>
    <lineage>
        <taxon>Eukaryota</taxon>
        <taxon>Fungi</taxon>
        <taxon>Dikarya</taxon>
        <taxon>Ascomycota</taxon>
        <taxon>Pezizomycotina</taxon>
        <taxon>Sordariomycetes</taxon>
        <taxon>Sordariomycetidae</taxon>
        <taxon>Diaporthales</taxon>
        <taxon>Cytosporaceae</taxon>
        <taxon>Cytospora</taxon>
    </lineage>
</organism>
<dbReference type="Proteomes" id="UP000283895">
    <property type="component" value="Unassembled WGS sequence"/>
</dbReference>
<keyword evidence="3" id="KW-1185">Reference proteome</keyword>
<feature type="region of interest" description="Disordered" evidence="1">
    <location>
        <begin position="1"/>
        <end position="38"/>
    </location>
</feature>
<evidence type="ECO:0000313" key="3">
    <source>
        <dbReference type="Proteomes" id="UP000283895"/>
    </source>
</evidence>
<protein>
    <submittedName>
        <fullName evidence="2">Uncharacterized protein</fullName>
    </submittedName>
</protein>
<gene>
    <name evidence="2" type="ORF">VMCG_04905</name>
</gene>